<feature type="domain" description="Phospholipase C/D" evidence="1">
    <location>
        <begin position="6"/>
        <end position="133"/>
    </location>
</feature>
<dbReference type="AlphaFoldDB" id="K1UGU0"/>
<evidence type="ECO:0000259" key="1">
    <source>
        <dbReference type="Pfam" id="PF00882"/>
    </source>
</evidence>
<gene>
    <name evidence="2" type="ORF">LEA_02627</name>
</gene>
<dbReference type="InterPro" id="IPR029002">
    <property type="entry name" value="PLPC/GPLD1"/>
</dbReference>
<protein>
    <recommendedName>
        <fullName evidence="1">Phospholipase C/D domain-containing protein</fullName>
    </recommendedName>
</protein>
<evidence type="ECO:0000313" key="2">
    <source>
        <dbReference type="EMBL" id="EKC79264.1"/>
    </source>
</evidence>
<dbReference type="EMBL" id="AJWY01001795">
    <property type="protein sequence ID" value="EKC79264.1"/>
    <property type="molecule type" value="Genomic_DNA"/>
</dbReference>
<name>K1UGU0_9ZZZZ</name>
<feature type="non-terminal residue" evidence="2">
    <location>
        <position position="168"/>
    </location>
</feature>
<comment type="caution">
    <text evidence="2">The sequence shown here is derived from an EMBL/GenBank/DDBJ whole genome shotgun (WGS) entry which is preliminary data.</text>
</comment>
<reference evidence="2" key="1">
    <citation type="journal article" date="2013" name="Environ. Microbiol.">
        <title>Microbiota from the distal guts of lean and obese adolescents exhibit partial functional redundancy besides clear differences in community structure.</title>
        <authorList>
            <person name="Ferrer M."/>
            <person name="Ruiz A."/>
            <person name="Lanza F."/>
            <person name="Haange S.B."/>
            <person name="Oberbach A."/>
            <person name="Till H."/>
            <person name="Bargiela R."/>
            <person name="Campoy C."/>
            <person name="Segura M.T."/>
            <person name="Richter M."/>
            <person name="von Bergen M."/>
            <person name="Seifert J."/>
            <person name="Suarez A."/>
        </authorList>
    </citation>
    <scope>NUCLEOTIDE SEQUENCE</scope>
</reference>
<sequence length="168" mass="18367">MPEGYTHVRTAQKAAHAIHYKLQCPAAFAAGANGPDSFFCYEVWKKGQNRTYNLPLLGNRMHEDKTGAFLLALLHHTHTQAQIEYTLGFLCHYAADTVMHPYVVFVSSPGQPYGMKGGHGYFEIALDSTLHAEDTGVSEVPADDSSPVPVGQDLAEIAALLHQCILEV</sequence>
<organism evidence="2">
    <name type="scientific">human gut metagenome</name>
    <dbReference type="NCBI Taxonomy" id="408170"/>
    <lineage>
        <taxon>unclassified sequences</taxon>
        <taxon>metagenomes</taxon>
        <taxon>organismal metagenomes</taxon>
    </lineage>
</organism>
<dbReference type="Pfam" id="PF00882">
    <property type="entry name" value="Zn_dep_PLPC"/>
    <property type="match status" value="1"/>
</dbReference>
<proteinExistence type="predicted"/>
<accession>K1UGU0</accession>